<dbReference type="AlphaFoldDB" id="A0A1H2IMG7"/>
<organism evidence="2 3">
    <name type="scientific">Jiangella alkaliphila</name>
    <dbReference type="NCBI Taxonomy" id="419479"/>
    <lineage>
        <taxon>Bacteria</taxon>
        <taxon>Bacillati</taxon>
        <taxon>Actinomycetota</taxon>
        <taxon>Actinomycetes</taxon>
        <taxon>Jiangellales</taxon>
        <taxon>Jiangellaceae</taxon>
        <taxon>Jiangella</taxon>
    </lineage>
</organism>
<evidence type="ECO:0000313" key="3">
    <source>
        <dbReference type="Proteomes" id="UP000182977"/>
    </source>
</evidence>
<accession>A0A1H2IMG7</accession>
<dbReference type="OrthoDB" id="3542608at2"/>
<dbReference type="InterPro" id="IPR001387">
    <property type="entry name" value="Cro/C1-type_HTH"/>
</dbReference>
<dbReference type="Pfam" id="PF17765">
    <property type="entry name" value="MLTR_LBD"/>
    <property type="match status" value="1"/>
</dbReference>
<gene>
    <name evidence="2" type="ORF">SAMN04488563_1839</name>
</gene>
<dbReference type="InterPro" id="IPR010982">
    <property type="entry name" value="Lambda_DNA-bd_dom_sf"/>
</dbReference>
<reference evidence="3" key="1">
    <citation type="submission" date="2016-10" db="EMBL/GenBank/DDBJ databases">
        <authorList>
            <person name="Varghese N."/>
            <person name="Submissions S."/>
        </authorList>
    </citation>
    <scope>NUCLEOTIDE SEQUENCE [LARGE SCALE GENOMIC DNA]</scope>
    <source>
        <strain evidence="3">DSM 45079</strain>
    </source>
</reference>
<dbReference type="Proteomes" id="UP000182977">
    <property type="component" value="Chromosome I"/>
</dbReference>
<evidence type="ECO:0000259" key="1">
    <source>
        <dbReference type="SMART" id="SM00530"/>
    </source>
</evidence>
<dbReference type="Gene3D" id="1.10.260.40">
    <property type="entry name" value="lambda repressor-like DNA-binding domains"/>
    <property type="match status" value="1"/>
</dbReference>
<dbReference type="STRING" id="419479.SAMN04488563_1839"/>
<name>A0A1H2IMG7_9ACTN</name>
<feature type="domain" description="HTH cro/C1-type" evidence="1">
    <location>
        <begin position="9"/>
        <end position="82"/>
    </location>
</feature>
<dbReference type="PANTHER" id="PTHR35010">
    <property type="entry name" value="BLL4672 PROTEIN-RELATED"/>
    <property type="match status" value="1"/>
</dbReference>
<dbReference type="InterPro" id="IPR041413">
    <property type="entry name" value="MLTR_LBD"/>
</dbReference>
<dbReference type="GO" id="GO:0003677">
    <property type="term" value="F:DNA binding"/>
    <property type="evidence" value="ECO:0007669"/>
    <property type="project" value="InterPro"/>
</dbReference>
<dbReference type="SMART" id="SM00530">
    <property type="entry name" value="HTH_XRE"/>
    <property type="match status" value="1"/>
</dbReference>
<dbReference type="SUPFAM" id="SSF47413">
    <property type="entry name" value="lambda repressor-like DNA-binding domains"/>
    <property type="match status" value="1"/>
</dbReference>
<dbReference type="PANTHER" id="PTHR35010:SF2">
    <property type="entry name" value="BLL4672 PROTEIN"/>
    <property type="match status" value="1"/>
</dbReference>
<dbReference type="Gene3D" id="3.30.450.180">
    <property type="match status" value="1"/>
</dbReference>
<dbReference type="RefSeq" id="WP_046770205.1">
    <property type="nucleotide sequence ID" value="NZ_LBMC01000019.1"/>
</dbReference>
<dbReference type="Pfam" id="PF13560">
    <property type="entry name" value="HTH_31"/>
    <property type="match status" value="1"/>
</dbReference>
<proteinExistence type="predicted"/>
<dbReference type="EMBL" id="LT629791">
    <property type="protein sequence ID" value="SDU45136.1"/>
    <property type="molecule type" value="Genomic_DNA"/>
</dbReference>
<protein>
    <submittedName>
        <fullName evidence="2">Helix-turn-helix domain-containing protein</fullName>
    </submittedName>
</protein>
<keyword evidence="3" id="KW-1185">Reference proteome</keyword>
<sequence length="263" mass="28463">MQRAQLADFLRSRRAALRPGDVGLRPDASRRRTPGLRRDEVALLSGISTDYYTRLEQRRGPVPSGQVLASMARALRLTGGEREYLFELAGRAAPPRAESPDEVAPGLRRVLDRLGDVPAMVSDALGRTLLQTPAATALLGDESRYAGPARSRAYRWFTDPGARRHFPAADHDRHARTLVAGLAAASAAAGPRSTATALVGELRRRSPEFAAIWATQPVADAVCPPKRIVHPQLGVIDVRGDNLIDPDRSQVLTIFTAEAVEGD</sequence>
<evidence type="ECO:0000313" key="2">
    <source>
        <dbReference type="EMBL" id="SDU45136.1"/>
    </source>
</evidence>
<dbReference type="CDD" id="cd00093">
    <property type="entry name" value="HTH_XRE"/>
    <property type="match status" value="1"/>
</dbReference>